<evidence type="ECO:0000256" key="2">
    <source>
        <dbReference type="ARBA" id="ARBA00022801"/>
    </source>
</evidence>
<dbReference type="CDD" id="cd03747">
    <property type="entry name" value="Ntn_PGA_like"/>
    <property type="match status" value="1"/>
</dbReference>
<dbReference type="Gene3D" id="2.30.120.10">
    <property type="match status" value="1"/>
</dbReference>
<dbReference type="InterPro" id="IPR023343">
    <property type="entry name" value="Penicillin_amidase_dom1"/>
</dbReference>
<dbReference type="InterPro" id="IPR043146">
    <property type="entry name" value="Penicillin_amidase_N_B-knob"/>
</dbReference>
<dbReference type="AlphaFoldDB" id="A0A1G7N4Q4"/>
<dbReference type="GO" id="GO:0017000">
    <property type="term" value="P:antibiotic biosynthetic process"/>
    <property type="evidence" value="ECO:0007669"/>
    <property type="project" value="InterPro"/>
</dbReference>
<comment type="similarity">
    <text evidence="1">Belongs to the peptidase S45 family.</text>
</comment>
<feature type="binding site" evidence="5">
    <location>
        <position position="319"/>
    </location>
    <ligand>
        <name>Ca(2+)</name>
        <dbReference type="ChEBI" id="CHEBI:29108"/>
    </ligand>
</feature>
<dbReference type="InterPro" id="IPR029055">
    <property type="entry name" value="Ntn_hydrolases_N"/>
</dbReference>
<dbReference type="Pfam" id="PF01804">
    <property type="entry name" value="Penicil_amidase"/>
    <property type="match status" value="1"/>
</dbReference>
<keyword evidence="2" id="KW-0378">Hydrolase</keyword>
<accession>A0A1G7N4Q4</accession>
<protein>
    <submittedName>
        <fullName evidence="6">Penicillin amidase</fullName>
    </submittedName>
</protein>
<keyword evidence="7" id="KW-1185">Reference proteome</keyword>
<dbReference type="PANTHER" id="PTHR34218">
    <property type="entry name" value="PEPTIDASE S45 PENICILLIN AMIDASE"/>
    <property type="match status" value="1"/>
</dbReference>
<dbReference type="Gene3D" id="1.10.439.10">
    <property type="entry name" value="Penicillin Amidohydrolase, domain 1"/>
    <property type="match status" value="1"/>
</dbReference>
<reference evidence="6 7" key="1">
    <citation type="submission" date="2016-10" db="EMBL/GenBank/DDBJ databases">
        <authorList>
            <person name="de Groot N.N."/>
        </authorList>
    </citation>
    <scope>NUCLEOTIDE SEQUENCE [LARGE SCALE GENOMIC DNA]</scope>
    <source>
        <strain evidence="6 7">DSM 25584</strain>
    </source>
</reference>
<keyword evidence="5" id="KW-0106">Calcium</keyword>
<dbReference type="RefSeq" id="WP_176758492.1">
    <property type="nucleotide sequence ID" value="NZ_FNCE01000002.1"/>
</dbReference>
<feature type="binding site" evidence="5">
    <location>
        <position position="316"/>
    </location>
    <ligand>
        <name>Ca(2+)</name>
        <dbReference type="ChEBI" id="CHEBI:29108"/>
    </ligand>
</feature>
<keyword evidence="3" id="KW-0865">Zymogen</keyword>
<dbReference type="Gene3D" id="3.60.20.10">
    <property type="entry name" value="Glutamine Phosphoribosylpyrophosphate, subunit 1, domain 1"/>
    <property type="match status" value="1"/>
</dbReference>
<dbReference type="PANTHER" id="PTHR34218:SF4">
    <property type="entry name" value="ACYL-HOMOSERINE LACTONE ACYLASE QUIP"/>
    <property type="match status" value="1"/>
</dbReference>
<proteinExistence type="inferred from homology"/>
<evidence type="ECO:0000256" key="5">
    <source>
        <dbReference type="PIRSR" id="PIRSR001227-2"/>
    </source>
</evidence>
<dbReference type="SUPFAM" id="SSF56235">
    <property type="entry name" value="N-terminal nucleophile aminohydrolases (Ntn hydrolases)"/>
    <property type="match status" value="1"/>
</dbReference>
<name>A0A1G7N4Q4_9PROT</name>
<dbReference type="GO" id="GO:0046872">
    <property type="term" value="F:metal ion binding"/>
    <property type="evidence" value="ECO:0007669"/>
    <property type="project" value="UniProtKB-KW"/>
</dbReference>
<dbReference type="Gene3D" id="1.10.1400.10">
    <property type="match status" value="1"/>
</dbReference>
<evidence type="ECO:0000256" key="4">
    <source>
        <dbReference type="PIRSR" id="PIRSR001227-1"/>
    </source>
</evidence>
<dbReference type="InterPro" id="IPR014395">
    <property type="entry name" value="Pen/GL7ACA/AHL_acylase"/>
</dbReference>
<keyword evidence="5" id="KW-0479">Metal-binding</keyword>
<organism evidence="6 7">
    <name type="scientific">Limimonas halophila</name>
    <dbReference type="NCBI Taxonomy" id="1082479"/>
    <lineage>
        <taxon>Bacteria</taxon>
        <taxon>Pseudomonadati</taxon>
        <taxon>Pseudomonadota</taxon>
        <taxon>Alphaproteobacteria</taxon>
        <taxon>Rhodospirillales</taxon>
        <taxon>Rhodovibrionaceae</taxon>
        <taxon>Limimonas</taxon>
    </lineage>
</organism>
<feature type="active site" description="Nucleophile" evidence="4">
    <location>
        <position position="244"/>
    </location>
</feature>
<feature type="binding site" evidence="5">
    <location>
        <position position="189"/>
    </location>
    <ligand>
        <name>Ca(2+)</name>
        <dbReference type="ChEBI" id="CHEBI:29108"/>
    </ligand>
</feature>
<dbReference type="InterPro" id="IPR043147">
    <property type="entry name" value="Penicillin_amidase_A-knob"/>
</dbReference>
<dbReference type="EMBL" id="FNCE01000002">
    <property type="protein sequence ID" value="SDF68310.1"/>
    <property type="molecule type" value="Genomic_DNA"/>
</dbReference>
<dbReference type="STRING" id="1082479.SAMN05216241_1023"/>
<dbReference type="InterPro" id="IPR002692">
    <property type="entry name" value="S45"/>
</dbReference>
<comment type="cofactor">
    <cofactor evidence="5">
        <name>Ca(2+)</name>
        <dbReference type="ChEBI" id="CHEBI:29108"/>
    </cofactor>
    <text evidence="5">Binds 1 Ca(2+) ion per dimer.</text>
</comment>
<dbReference type="PIRSF" id="PIRSF001227">
    <property type="entry name" value="Pen_acylase"/>
    <property type="match status" value="1"/>
</dbReference>
<evidence type="ECO:0000256" key="3">
    <source>
        <dbReference type="ARBA" id="ARBA00023145"/>
    </source>
</evidence>
<dbReference type="Proteomes" id="UP000199415">
    <property type="component" value="Unassembled WGS sequence"/>
</dbReference>
<gene>
    <name evidence="6" type="ORF">SAMN05216241_1023</name>
</gene>
<evidence type="ECO:0000256" key="1">
    <source>
        <dbReference type="ARBA" id="ARBA00006586"/>
    </source>
</evidence>
<dbReference type="GO" id="GO:0016811">
    <property type="term" value="F:hydrolase activity, acting on carbon-nitrogen (but not peptide) bonds, in linear amides"/>
    <property type="evidence" value="ECO:0007669"/>
    <property type="project" value="InterPro"/>
</dbReference>
<evidence type="ECO:0000313" key="7">
    <source>
        <dbReference type="Proteomes" id="UP000199415"/>
    </source>
</evidence>
<sequence>MRAVLRWTGRIAAAVLILAVIAGAAGYGYLRQSLPQTSGEIDIAAVDAPVTVTRDDHGIPTIAADSRRDAHAALGFLHAQDRLMQLAMVRRVAHGKLSELAGAGTLRIDKLMRILGFRELAKKQLQHLSEPTRAALDAYADGVNAFLARDPVLPPVLQVVGEPEPWTAADSLAWLHIMQLQLSGNWREEITNARLADRLSPSQIDTLRPSYPETAATTILSSLDLPLGELASLLPKGATDVSASNAWAVDGTRTAGGGPMLANDPHLRLQTPGYWYLARIETPEMTLVGATSPGIPFHVAGRNQHLAWGLTTTHSDTQDLFIEKLAPQNRDRYRVPGGTRAFETRTEHIAVRGEDEPVTVEVRRSRHGPVISDAVPEAGAATRPRSVLALAWPALRPDDRTLDAIRSVNAASSVDAALTALDHAGAPQQNIFLADDAGNIAVTAPARVPVRKNGNGMLPIPGWEQGRGWERFIPRDALPQSVNPERGRLVNANNRLVADAYPYSLAAHWPPPDRAERIGRLLDRAERPLTLDAMEAIQLDTMGAAPRLLRDRLLRLAPASGETAPALDILRQWDGGMATDTAAPLIFTAWLDMLNRALFAEPLGPLFTDFARPEPRRLRRALAGAGGWCRDAAPEDTAGPCARVAGQALETALTRLEDRFGGDVRSWRWGDAHRTTLPHTLLSRVPVLGGLLHPDLATPGGDETVNRGGMRYSAAFGERYEHVHGAGLRSLHDLSRPPGSSRFMIAGGQSSNPLSPHYMDLARPWRDGKYLKLVGDSKASDRTLRLLPAHHSPER</sequence>
<evidence type="ECO:0000313" key="6">
    <source>
        <dbReference type="EMBL" id="SDF68310.1"/>
    </source>
</evidence>